<dbReference type="Gene3D" id="2.20.70.10">
    <property type="match status" value="2"/>
</dbReference>
<dbReference type="FunFam" id="3.90.1750.10:FF:000026">
    <property type="entry name" value="E3 ubiquitin-protein ligase HACE1"/>
    <property type="match status" value="1"/>
</dbReference>
<dbReference type="Pfam" id="PF00397">
    <property type="entry name" value="WW"/>
    <property type="match status" value="3"/>
</dbReference>
<keyword evidence="6 7" id="KW-0833">Ubl conjugation pathway</keyword>
<dbReference type="Proteomes" id="UP000015101">
    <property type="component" value="Unassembled WGS sequence"/>
</dbReference>
<dbReference type="GO" id="GO:0005737">
    <property type="term" value="C:cytoplasm"/>
    <property type="evidence" value="ECO:0000318"/>
    <property type="project" value="GO_Central"/>
</dbReference>
<evidence type="ECO:0000256" key="1">
    <source>
        <dbReference type="ARBA" id="ARBA00000885"/>
    </source>
</evidence>
<dbReference type="SMART" id="SM00119">
    <property type="entry name" value="HECTc"/>
    <property type="match status" value="1"/>
</dbReference>
<dbReference type="PANTHER" id="PTHR11254">
    <property type="entry name" value="HECT DOMAIN UBIQUITIN-PROTEIN LIGASE"/>
    <property type="match status" value="1"/>
</dbReference>
<evidence type="ECO:0000256" key="6">
    <source>
        <dbReference type="ARBA" id="ARBA00022786"/>
    </source>
</evidence>
<dbReference type="GO" id="GO:0061630">
    <property type="term" value="F:ubiquitin protein ligase activity"/>
    <property type="evidence" value="ECO:0000318"/>
    <property type="project" value="GO_Central"/>
</dbReference>
<feature type="domain" description="HECT" evidence="9">
    <location>
        <begin position="226"/>
        <end position="560"/>
    </location>
</feature>
<feature type="domain" description="WW" evidence="8">
    <location>
        <begin position="89"/>
        <end position="122"/>
    </location>
</feature>
<dbReference type="InterPro" id="IPR001202">
    <property type="entry name" value="WW_dom"/>
</dbReference>
<evidence type="ECO:0000256" key="7">
    <source>
        <dbReference type="PROSITE-ProRule" id="PRU00104"/>
    </source>
</evidence>
<proteinExistence type="predicted"/>
<feature type="active site" description="Glycyl thioester intermediate" evidence="7">
    <location>
        <position position="528"/>
    </location>
</feature>
<dbReference type="FunFam" id="2.20.70.10:FF:000005">
    <property type="entry name" value="E3 ubiquitin-protein ligase"/>
    <property type="match status" value="1"/>
</dbReference>
<dbReference type="InterPro" id="IPR050409">
    <property type="entry name" value="E3_ubiq-protein_ligase"/>
</dbReference>
<dbReference type="FunFam" id="3.90.1750.10:FF:000002">
    <property type="entry name" value="E3 ubiquitin-protein ligase"/>
    <property type="match status" value="1"/>
</dbReference>
<gene>
    <name evidence="11" type="primary">20217579</name>
    <name evidence="10" type="ORF">HELRODRAFT_94814</name>
</gene>
<keyword evidence="4" id="KW-0808">Transferase</keyword>
<dbReference type="RefSeq" id="XP_009022585.1">
    <property type="nucleotide sequence ID" value="XM_009024337.1"/>
</dbReference>
<dbReference type="FunFam" id="3.30.2410.10:FF:000002">
    <property type="entry name" value="E3 ubiquitin-protein ligase HECW2"/>
    <property type="match status" value="1"/>
</dbReference>
<feature type="domain" description="WW" evidence="8">
    <location>
        <begin position="132"/>
        <end position="165"/>
    </location>
</feature>
<evidence type="ECO:0000256" key="4">
    <source>
        <dbReference type="ARBA" id="ARBA00022679"/>
    </source>
</evidence>
<reference evidence="12" key="1">
    <citation type="submission" date="2012-12" db="EMBL/GenBank/DDBJ databases">
        <authorList>
            <person name="Hellsten U."/>
            <person name="Grimwood J."/>
            <person name="Chapman J.A."/>
            <person name="Shapiro H."/>
            <person name="Aerts A."/>
            <person name="Otillar R.P."/>
            <person name="Terry A.Y."/>
            <person name="Boore J.L."/>
            <person name="Simakov O."/>
            <person name="Marletaz F."/>
            <person name="Cho S.-J."/>
            <person name="Edsinger-Gonzales E."/>
            <person name="Havlak P."/>
            <person name="Kuo D.-H."/>
            <person name="Larsson T."/>
            <person name="Lv J."/>
            <person name="Arendt D."/>
            <person name="Savage R."/>
            <person name="Osoegawa K."/>
            <person name="de Jong P."/>
            <person name="Lindberg D.R."/>
            <person name="Seaver E.C."/>
            <person name="Weisblat D.A."/>
            <person name="Putnam N.H."/>
            <person name="Grigoriev I.V."/>
            <person name="Rokhsar D.S."/>
        </authorList>
    </citation>
    <scope>NUCLEOTIDE SEQUENCE</scope>
</reference>
<feature type="domain" description="WW" evidence="8">
    <location>
        <begin position="11"/>
        <end position="44"/>
    </location>
</feature>
<dbReference type="CDD" id="cd00201">
    <property type="entry name" value="WW"/>
    <property type="match status" value="3"/>
</dbReference>
<evidence type="ECO:0000313" key="11">
    <source>
        <dbReference type="EnsemblMetazoa" id="HelroP94814"/>
    </source>
</evidence>
<dbReference type="HOGENOM" id="CLU_002173_0_2_1"/>
<evidence type="ECO:0000256" key="3">
    <source>
        <dbReference type="ARBA" id="ARBA00012485"/>
    </source>
</evidence>
<dbReference type="InterPro" id="IPR036020">
    <property type="entry name" value="WW_dom_sf"/>
</dbReference>
<comment type="pathway">
    <text evidence="2">Protein modification; protein ubiquitination.</text>
</comment>
<dbReference type="STRING" id="6412.T1G932"/>
<dbReference type="GeneID" id="20217579"/>
<dbReference type="EnsemblMetazoa" id="HelroT94814">
    <property type="protein sequence ID" value="HelroP94814"/>
    <property type="gene ID" value="HelroG94814"/>
</dbReference>
<reference evidence="10 12" key="2">
    <citation type="journal article" date="2013" name="Nature">
        <title>Insights into bilaterian evolution from three spiralian genomes.</title>
        <authorList>
            <person name="Simakov O."/>
            <person name="Marletaz F."/>
            <person name="Cho S.J."/>
            <person name="Edsinger-Gonzales E."/>
            <person name="Havlak P."/>
            <person name="Hellsten U."/>
            <person name="Kuo D.H."/>
            <person name="Larsson T."/>
            <person name="Lv J."/>
            <person name="Arendt D."/>
            <person name="Savage R."/>
            <person name="Osoegawa K."/>
            <person name="de Jong P."/>
            <person name="Grimwood J."/>
            <person name="Chapman J.A."/>
            <person name="Shapiro H."/>
            <person name="Aerts A."/>
            <person name="Otillar R.P."/>
            <person name="Terry A.Y."/>
            <person name="Boore J.L."/>
            <person name="Grigoriev I.V."/>
            <person name="Lindberg D.R."/>
            <person name="Seaver E.C."/>
            <person name="Weisblat D.A."/>
            <person name="Putnam N.H."/>
            <person name="Rokhsar D.S."/>
        </authorList>
    </citation>
    <scope>NUCLEOTIDE SEQUENCE</scope>
</reference>
<evidence type="ECO:0000313" key="10">
    <source>
        <dbReference type="EMBL" id="ESN98641.1"/>
    </source>
</evidence>
<dbReference type="EMBL" id="KB097143">
    <property type="protein sequence ID" value="ESN98641.1"/>
    <property type="molecule type" value="Genomic_DNA"/>
</dbReference>
<dbReference type="Gene3D" id="3.90.1750.10">
    <property type="entry name" value="Hect, E3 ligase catalytic domains"/>
    <property type="match status" value="1"/>
</dbReference>
<dbReference type="OMA" id="CNDRSET"/>
<dbReference type="Gene3D" id="3.30.2410.10">
    <property type="entry name" value="Hect, E3 ligase catalytic domain"/>
    <property type="match status" value="1"/>
</dbReference>
<dbReference type="eggNOG" id="KOG0940">
    <property type="taxonomic scope" value="Eukaryota"/>
</dbReference>
<evidence type="ECO:0000313" key="12">
    <source>
        <dbReference type="Proteomes" id="UP000015101"/>
    </source>
</evidence>
<dbReference type="UniPathway" id="UPA00143"/>
<keyword evidence="12" id="KW-1185">Reference proteome</keyword>
<dbReference type="FunFam" id="2.20.70.10:FF:000157">
    <property type="entry name" value="E3 ubiquitin-protein ligase"/>
    <property type="match status" value="1"/>
</dbReference>
<accession>T1G932</accession>
<dbReference type="InterPro" id="IPR000569">
    <property type="entry name" value="HECT_dom"/>
</dbReference>
<evidence type="ECO:0000259" key="9">
    <source>
        <dbReference type="PROSITE" id="PS50237"/>
    </source>
</evidence>
<dbReference type="CDD" id="cd00078">
    <property type="entry name" value="HECTc"/>
    <property type="match status" value="1"/>
</dbReference>
<comment type="catalytic activity">
    <reaction evidence="1">
        <text>S-ubiquitinyl-[E2 ubiquitin-conjugating enzyme]-L-cysteine + [acceptor protein]-L-lysine = [E2 ubiquitin-conjugating enzyme]-L-cysteine + N(6)-ubiquitinyl-[acceptor protein]-L-lysine.</text>
        <dbReference type="EC" id="2.3.2.26"/>
    </reaction>
</comment>
<dbReference type="PROSITE" id="PS50020">
    <property type="entry name" value="WW_DOMAIN_2"/>
    <property type="match status" value="3"/>
</dbReference>
<dbReference type="OrthoDB" id="423283at2759"/>
<dbReference type="KEGG" id="hro:HELRODRAFT_94814"/>
<dbReference type="InterPro" id="IPR035983">
    <property type="entry name" value="Hect_E3_ubiquitin_ligase"/>
</dbReference>
<dbReference type="PROSITE" id="PS50237">
    <property type="entry name" value="HECT"/>
    <property type="match status" value="1"/>
</dbReference>
<dbReference type="AlphaFoldDB" id="T1G932"/>
<dbReference type="FunFam" id="3.30.2160.10:FF:000003">
    <property type="entry name" value="E3 ubiquitin-protein ligase"/>
    <property type="match status" value="1"/>
</dbReference>
<dbReference type="Gene3D" id="3.30.2160.10">
    <property type="entry name" value="Hect, E3 ligase catalytic domain"/>
    <property type="match status" value="1"/>
</dbReference>
<reference evidence="11" key="3">
    <citation type="submission" date="2015-06" db="UniProtKB">
        <authorList>
            <consortium name="EnsemblMetazoa"/>
        </authorList>
    </citation>
    <scope>IDENTIFICATION</scope>
</reference>
<dbReference type="SMART" id="SM00456">
    <property type="entry name" value="WW"/>
    <property type="match status" value="3"/>
</dbReference>
<evidence type="ECO:0000259" key="8">
    <source>
        <dbReference type="PROSITE" id="PS50020"/>
    </source>
</evidence>
<dbReference type="PANTHER" id="PTHR11254:SF429">
    <property type="entry name" value="E3 UBIQUITIN-PROTEIN LIGASE SU(DX)"/>
    <property type="match status" value="1"/>
</dbReference>
<dbReference type="GO" id="GO:0016567">
    <property type="term" value="P:protein ubiquitination"/>
    <property type="evidence" value="ECO:0007669"/>
    <property type="project" value="UniProtKB-UniPathway"/>
</dbReference>
<evidence type="ECO:0000256" key="5">
    <source>
        <dbReference type="ARBA" id="ARBA00022737"/>
    </source>
</evidence>
<sequence>MTKTTSWEKPTPLPAGWERRLDQRGRVYYVDHNTKTTTWQSPTSSLINNLQEYNRLRQNRTFAEVGQQRSLYLSQGLGAACVDANEELGPLPEGFEKRIDSNNRVYFVNHRNRTTQWQDPRMQGPGFGALDEPLPQGWEMRHTTEGVMYFVDHNTRSTTFQDPRGGVPKGPKGNYGVPIQYERSFRWKLGQFRYLCQTNSTSGYVKINVNRDTLFEDSFVQIMKQPPYELRKRLFITYKGEEGLDYGGVARDWFFNVSHEVLNPMYCLFQYANDKNYCLQINPASFINPDHLQYFKFMGIFIAMALFHGRFIDSGFTMPFYKKLLNKKLFLADIETIDPELHSSMVWVKENNIDECNLDLCFASDFELLGKIVQHELKPGGLDIVVDEQNKEEYLNLMTQWVFNRGVEEQMKAFLVGFNEVVPLQWLQYFDEREIELMLCGMQEIDVDDWENNTIYRHYHKSSKQIVWLWKFIRELDNEKRTRFLQFVTGTCRLPVGGFRELIGNNGPQLFCVEKVGKESWLPRSHTCFNRLDLPPYKSYEQLVEKLNFAIENTEGFGLE</sequence>
<name>T1G932_HELRO</name>
<dbReference type="EMBL" id="AMQM01001020">
    <property type="status" value="NOT_ANNOTATED_CDS"/>
    <property type="molecule type" value="Genomic_DNA"/>
</dbReference>
<dbReference type="SUPFAM" id="SSF56204">
    <property type="entry name" value="Hect, E3 ligase catalytic domain"/>
    <property type="match status" value="1"/>
</dbReference>
<dbReference type="CTD" id="20217579"/>
<keyword evidence="5" id="KW-0677">Repeat</keyword>
<dbReference type="Pfam" id="PF00632">
    <property type="entry name" value="HECT"/>
    <property type="match status" value="1"/>
</dbReference>
<organism evidence="11 12">
    <name type="scientific">Helobdella robusta</name>
    <name type="common">Californian leech</name>
    <dbReference type="NCBI Taxonomy" id="6412"/>
    <lineage>
        <taxon>Eukaryota</taxon>
        <taxon>Metazoa</taxon>
        <taxon>Spiralia</taxon>
        <taxon>Lophotrochozoa</taxon>
        <taxon>Annelida</taxon>
        <taxon>Clitellata</taxon>
        <taxon>Hirudinea</taxon>
        <taxon>Rhynchobdellida</taxon>
        <taxon>Glossiphoniidae</taxon>
        <taxon>Helobdella</taxon>
    </lineage>
</organism>
<dbReference type="GO" id="GO:0043161">
    <property type="term" value="P:proteasome-mediated ubiquitin-dependent protein catabolic process"/>
    <property type="evidence" value="ECO:0000318"/>
    <property type="project" value="GO_Central"/>
</dbReference>
<dbReference type="FunCoup" id="T1G932">
    <property type="interactions" value="1242"/>
</dbReference>
<protein>
    <recommendedName>
        <fullName evidence="3">HECT-type E3 ubiquitin transferase</fullName>
        <ecNumber evidence="3">2.3.2.26</ecNumber>
    </recommendedName>
</protein>
<dbReference type="InParanoid" id="T1G932"/>
<dbReference type="SUPFAM" id="SSF51045">
    <property type="entry name" value="WW domain"/>
    <property type="match status" value="3"/>
</dbReference>
<dbReference type="PROSITE" id="PS01159">
    <property type="entry name" value="WW_DOMAIN_1"/>
    <property type="match status" value="1"/>
</dbReference>
<dbReference type="EC" id="2.3.2.26" evidence="3"/>
<evidence type="ECO:0000256" key="2">
    <source>
        <dbReference type="ARBA" id="ARBA00004906"/>
    </source>
</evidence>